<keyword evidence="3" id="KW-1185">Reference proteome</keyword>
<organism evidence="2 3">
    <name type="scientific">Runella defluvii</name>
    <dbReference type="NCBI Taxonomy" id="370973"/>
    <lineage>
        <taxon>Bacteria</taxon>
        <taxon>Pseudomonadati</taxon>
        <taxon>Bacteroidota</taxon>
        <taxon>Cytophagia</taxon>
        <taxon>Cytophagales</taxon>
        <taxon>Spirosomataceae</taxon>
        <taxon>Runella</taxon>
    </lineage>
</organism>
<evidence type="ECO:0000256" key="1">
    <source>
        <dbReference type="SAM" id="SignalP"/>
    </source>
</evidence>
<feature type="chain" id="PRO_5031038661" description="Outer membrane protein beta-barrel domain-containing protein" evidence="1">
    <location>
        <begin position="27"/>
        <end position="210"/>
    </location>
</feature>
<evidence type="ECO:0000313" key="3">
    <source>
        <dbReference type="Proteomes" id="UP000541352"/>
    </source>
</evidence>
<evidence type="ECO:0008006" key="4">
    <source>
        <dbReference type="Google" id="ProtNLM"/>
    </source>
</evidence>
<dbReference type="Proteomes" id="UP000541352">
    <property type="component" value="Unassembled WGS sequence"/>
</dbReference>
<protein>
    <recommendedName>
        <fullName evidence="4">Outer membrane protein beta-barrel domain-containing protein</fullName>
    </recommendedName>
</protein>
<feature type="signal peptide" evidence="1">
    <location>
        <begin position="1"/>
        <end position="26"/>
    </location>
</feature>
<dbReference type="RefSeq" id="WP_229601317.1">
    <property type="nucleotide sequence ID" value="NZ_JACIBY010000004.1"/>
</dbReference>
<evidence type="ECO:0000313" key="2">
    <source>
        <dbReference type="EMBL" id="MBB3838274.1"/>
    </source>
</evidence>
<name>A0A7W6EQ56_9BACT</name>
<dbReference type="EMBL" id="JACIBY010000004">
    <property type="protein sequence ID" value="MBB3838274.1"/>
    <property type="molecule type" value="Genomic_DNA"/>
</dbReference>
<keyword evidence="1" id="KW-0732">Signal</keyword>
<reference evidence="2 3" key="1">
    <citation type="submission" date="2020-08" db="EMBL/GenBank/DDBJ databases">
        <title>Genomic Encyclopedia of Type Strains, Phase IV (KMG-IV): sequencing the most valuable type-strain genomes for metagenomic binning, comparative biology and taxonomic classification.</title>
        <authorList>
            <person name="Goeker M."/>
        </authorList>
    </citation>
    <scope>NUCLEOTIDE SEQUENCE [LARGE SCALE GENOMIC DNA]</scope>
    <source>
        <strain evidence="2 3">DSM 17976</strain>
    </source>
</reference>
<gene>
    <name evidence="2" type="ORF">FHS57_002279</name>
</gene>
<sequence length="210" mass="24544">MKTEMQKKILWIGLTLMLASSLPMSAQDAKKDSTYKKWWVGSTLWLLGNFDKTNNPEYFQLNVGYRITPKDIISFRFKRSIYSWPIGIPFSSSSFDAPGENYPGHARILAPTIGYQRFWWKGAYVSVQALNAFEKYMDKNGKKIGNGYTLYVDSYLGYQFKFFKNRFFFEPAIGISYWPIRTNVPASFKAVEQKWNNYFIQPGFDFGFNF</sequence>
<accession>A0A7W6EQ56</accession>
<dbReference type="AlphaFoldDB" id="A0A7W6EQ56"/>
<comment type="caution">
    <text evidence="2">The sequence shown here is derived from an EMBL/GenBank/DDBJ whole genome shotgun (WGS) entry which is preliminary data.</text>
</comment>
<proteinExistence type="predicted"/>